<evidence type="ECO:0000256" key="1">
    <source>
        <dbReference type="SAM" id="MobiDB-lite"/>
    </source>
</evidence>
<evidence type="ECO:0008006" key="5">
    <source>
        <dbReference type="Google" id="ProtNLM"/>
    </source>
</evidence>
<feature type="transmembrane region" description="Helical" evidence="2">
    <location>
        <begin position="549"/>
        <end position="571"/>
    </location>
</feature>
<organism evidence="3 4">
    <name type="scientific">Abyssibacter profundi</name>
    <dbReference type="NCBI Taxonomy" id="2182787"/>
    <lineage>
        <taxon>Bacteria</taxon>
        <taxon>Pseudomonadati</taxon>
        <taxon>Pseudomonadota</taxon>
        <taxon>Gammaproteobacteria</taxon>
        <taxon>Chromatiales</taxon>
        <taxon>Oceanococcaceae</taxon>
        <taxon>Abyssibacter</taxon>
    </lineage>
</organism>
<evidence type="ECO:0000313" key="4">
    <source>
        <dbReference type="Proteomes" id="UP000251800"/>
    </source>
</evidence>
<keyword evidence="4" id="KW-1185">Reference proteome</keyword>
<proteinExistence type="predicted"/>
<dbReference type="AlphaFoldDB" id="A0A363UK25"/>
<gene>
    <name evidence="3" type="ORF">DEH80_11530</name>
</gene>
<evidence type="ECO:0000313" key="3">
    <source>
        <dbReference type="EMBL" id="PWN55727.1"/>
    </source>
</evidence>
<dbReference type="InterPro" id="IPR029058">
    <property type="entry name" value="AB_hydrolase_fold"/>
</dbReference>
<feature type="region of interest" description="Disordered" evidence="1">
    <location>
        <begin position="91"/>
        <end position="110"/>
    </location>
</feature>
<sequence>MHPSIMLLQASIACAESDAERRESFNRQHEQCPRTRRCVSKSPTRWRRALKAPAQWLLIGMMGWSITALAQPVDTWNTVHGFDCVSDPYNPIREDGTRDPQGDPEPLSADWLARDREHRECTKQRDHDTRFHPARHLAASRYGRDPYREPTTWENVRFRHQILDFYQIPDVPYAEVYWPCSNAPDDCPTLPAELTRFDPPYPVVLVLHGFTSQAPHHRFNSQVFAEHGYLAIAANGVVPTAGTPNAQREANGDDILNWLASPESGTIGEIADLNRVAFTGHSQGARVSVTYQGDPRVHAFILWDHTDDANDDNIAQPVMFQRTDGSNGSRAEYRVTYDDDRYRGRLGYETLKSRNVDMMHFTARATVHTDWNGYGVGLSGNRLIELVTNYYNLAWLDRYLKGRLAIDERGQVIPTHGRTESEERAYRQSIAGEAYARLTARYFDDSADVHNISMGFWDQEQAEASDDPLLGGNVPFKIAGLETRDRLSPYFQSLCSLSVPNYVAGGTGAPDDPIAPLVRADTEIEGDMRFIGCPATDSLDGGQERPSTLAGSSTGGALGYGLIPLGLLVGWRQIARRRTRNRHGWLKHQRKPGASSG</sequence>
<feature type="compositionally biased region" description="Basic and acidic residues" evidence="1">
    <location>
        <begin position="92"/>
        <end position="101"/>
    </location>
</feature>
<comment type="caution">
    <text evidence="3">The sequence shown here is derived from an EMBL/GenBank/DDBJ whole genome shotgun (WGS) entry which is preliminary data.</text>
</comment>
<dbReference type="OrthoDB" id="9806163at2"/>
<keyword evidence="2" id="KW-0472">Membrane</keyword>
<accession>A0A363UK25</accession>
<dbReference type="Proteomes" id="UP000251800">
    <property type="component" value="Unassembled WGS sequence"/>
</dbReference>
<name>A0A363UK25_9GAMM</name>
<protein>
    <recommendedName>
        <fullName evidence="5">Alpha/beta hydrolase</fullName>
    </recommendedName>
</protein>
<dbReference type="SUPFAM" id="SSF53474">
    <property type="entry name" value="alpha/beta-Hydrolases"/>
    <property type="match status" value="1"/>
</dbReference>
<dbReference type="EMBL" id="QEQK01000009">
    <property type="protein sequence ID" value="PWN55727.1"/>
    <property type="molecule type" value="Genomic_DNA"/>
</dbReference>
<keyword evidence="2" id="KW-0812">Transmembrane</keyword>
<reference evidence="3 4" key="1">
    <citation type="submission" date="2018-05" db="EMBL/GenBank/DDBJ databases">
        <title>Abyssibacter profundi OUC007T gen. nov., sp. nov, a marine bacterium isolated from seawater of the Mariana Trench.</title>
        <authorList>
            <person name="Zhou S."/>
        </authorList>
    </citation>
    <scope>NUCLEOTIDE SEQUENCE [LARGE SCALE GENOMIC DNA]</scope>
    <source>
        <strain evidence="3 4">OUC007</strain>
    </source>
</reference>
<evidence type="ECO:0000256" key="2">
    <source>
        <dbReference type="SAM" id="Phobius"/>
    </source>
</evidence>
<keyword evidence="2" id="KW-1133">Transmembrane helix</keyword>
<dbReference type="Gene3D" id="3.40.50.1820">
    <property type="entry name" value="alpha/beta hydrolase"/>
    <property type="match status" value="1"/>
</dbReference>